<sequence>MSTPTASNNTSKGSPFDGESFSNNLLSDLAPLLTLFGEQVTKQFLSLSMGWADNILIALGPLGIMTILVSTIRVSGNKRLKALLGRARESRMTAEAELLSSTSDEVCEMWNGHEIIRTFGAPESTHLVVSCEGGPPSLRNVREAIDKGYLVDDDRRPLRDLDDALDHGAPNLTLNAPGSEISNIEVWLWVSLGTTLQIATLVAPEIMMRNNKGSLYSYGYICYVGGTVMLTCH</sequence>
<gene>
    <name evidence="2" type="ORF">N0V83_007744</name>
</gene>
<protein>
    <submittedName>
        <fullName evidence="2">Uncharacterized protein</fullName>
    </submittedName>
</protein>
<proteinExistence type="predicted"/>
<comment type="caution">
    <text evidence="2">The sequence shown here is derived from an EMBL/GenBank/DDBJ whole genome shotgun (WGS) entry which is preliminary data.</text>
</comment>
<feature type="transmembrane region" description="Helical" evidence="1">
    <location>
        <begin position="55"/>
        <end position="76"/>
    </location>
</feature>
<keyword evidence="3" id="KW-1185">Reference proteome</keyword>
<dbReference type="AlphaFoldDB" id="A0A9W8Y3D7"/>
<evidence type="ECO:0000313" key="2">
    <source>
        <dbReference type="EMBL" id="KAJ4366109.1"/>
    </source>
</evidence>
<keyword evidence="1" id="KW-1133">Transmembrane helix</keyword>
<feature type="transmembrane region" description="Helical" evidence="1">
    <location>
        <begin position="215"/>
        <end position="232"/>
    </location>
</feature>
<evidence type="ECO:0000256" key="1">
    <source>
        <dbReference type="SAM" id="Phobius"/>
    </source>
</evidence>
<keyword evidence="1" id="KW-0812">Transmembrane</keyword>
<organism evidence="2 3">
    <name type="scientific">Neocucurbitaria cava</name>
    <dbReference type="NCBI Taxonomy" id="798079"/>
    <lineage>
        <taxon>Eukaryota</taxon>
        <taxon>Fungi</taxon>
        <taxon>Dikarya</taxon>
        <taxon>Ascomycota</taxon>
        <taxon>Pezizomycotina</taxon>
        <taxon>Dothideomycetes</taxon>
        <taxon>Pleosporomycetidae</taxon>
        <taxon>Pleosporales</taxon>
        <taxon>Pleosporineae</taxon>
        <taxon>Cucurbitariaceae</taxon>
        <taxon>Neocucurbitaria</taxon>
    </lineage>
</organism>
<keyword evidence="1" id="KW-0472">Membrane</keyword>
<name>A0A9W8Y3D7_9PLEO</name>
<dbReference type="OrthoDB" id="194358at2759"/>
<dbReference type="EMBL" id="JAPEUY010000014">
    <property type="protein sequence ID" value="KAJ4366109.1"/>
    <property type="molecule type" value="Genomic_DNA"/>
</dbReference>
<accession>A0A9W8Y3D7</accession>
<dbReference type="Proteomes" id="UP001140560">
    <property type="component" value="Unassembled WGS sequence"/>
</dbReference>
<evidence type="ECO:0000313" key="3">
    <source>
        <dbReference type="Proteomes" id="UP001140560"/>
    </source>
</evidence>
<reference evidence="2" key="1">
    <citation type="submission" date="2022-10" db="EMBL/GenBank/DDBJ databases">
        <title>Tapping the CABI collections for fungal endophytes: first genome assemblies for Collariella, Neodidymelliopsis, Ascochyta clinopodiicola, Didymella pomorum, Didymosphaeria variabile, Neocosmospora piperis and Neocucurbitaria cava.</title>
        <authorList>
            <person name="Hill R."/>
        </authorList>
    </citation>
    <scope>NUCLEOTIDE SEQUENCE</scope>
    <source>
        <strain evidence="2">IMI 356814</strain>
    </source>
</reference>